<dbReference type="PANTHER" id="PTHR12151">
    <property type="entry name" value="ELECTRON TRANSPORT PROTIN SCO1/SENC FAMILY MEMBER"/>
    <property type="match status" value="1"/>
</dbReference>
<name>A0ABT0GJE8_9GAMM</name>
<comment type="similarity">
    <text evidence="1">Belongs to the SCO1/2 family.</text>
</comment>
<dbReference type="Gene3D" id="3.40.30.10">
    <property type="entry name" value="Glutaredoxin"/>
    <property type="match status" value="1"/>
</dbReference>
<dbReference type="RefSeq" id="WP_248210251.1">
    <property type="nucleotide sequence ID" value="NZ_JALNMH010000011.1"/>
</dbReference>
<dbReference type="InterPro" id="IPR013766">
    <property type="entry name" value="Thioredoxin_domain"/>
</dbReference>
<evidence type="ECO:0000259" key="3">
    <source>
        <dbReference type="PROSITE" id="PS51352"/>
    </source>
</evidence>
<dbReference type="CDD" id="cd02968">
    <property type="entry name" value="SCO"/>
    <property type="match status" value="1"/>
</dbReference>
<dbReference type="InterPro" id="IPR036249">
    <property type="entry name" value="Thioredoxin-like_sf"/>
</dbReference>
<gene>
    <name evidence="4" type="ORF">M0G41_13430</name>
</gene>
<dbReference type="PROSITE" id="PS51352">
    <property type="entry name" value="THIOREDOXIN_2"/>
    <property type="match status" value="1"/>
</dbReference>
<protein>
    <submittedName>
        <fullName evidence="4">SCO family protein</fullName>
    </submittedName>
</protein>
<comment type="caution">
    <text evidence="4">The sequence shown here is derived from an EMBL/GenBank/DDBJ whole genome shotgun (WGS) entry which is preliminary data.</text>
</comment>
<feature type="domain" description="Thioredoxin" evidence="3">
    <location>
        <begin position="54"/>
        <end position="217"/>
    </location>
</feature>
<dbReference type="Proteomes" id="UP001431449">
    <property type="component" value="Unassembled WGS sequence"/>
</dbReference>
<keyword evidence="2" id="KW-0186">Copper</keyword>
<keyword evidence="5" id="KW-1185">Reference proteome</keyword>
<evidence type="ECO:0000256" key="2">
    <source>
        <dbReference type="ARBA" id="ARBA00023008"/>
    </source>
</evidence>
<reference evidence="4" key="1">
    <citation type="submission" date="2022-04" db="EMBL/GenBank/DDBJ databases">
        <title>Lysobacter sp. CAU 1642 isolated from sea sand.</title>
        <authorList>
            <person name="Kim W."/>
        </authorList>
    </citation>
    <scope>NUCLEOTIDE SEQUENCE</scope>
    <source>
        <strain evidence="4">CAU 1642</strain>
    </source>
</reference>
<evidence type="ECO:0000313" key="4">
    <source>
        <dbReference type="EMBL" id="MCK7594669.1"/>
    </source>
</evidence>
<evidence type="ECO:0000256" key="1">
    <source>
        <dbReference type="ARBA" id="ARBA00010996"/>
    </source>
</evidence>
<dbReference type="EMBL" id="JALNMH010000011">
    <property type="protein sequence ID" value="MCK7594669.1"/>
    <property type="molecule type" value="Genomic_DNA"/>
</dbReference>
<evidence type="ECO:0000313" key="5">
    <source>
        <dbReference type="Proteomes" id="UP001431449"/>
    </source>
</evidence>
<proteinExistence type="inferred from homology"/>
<accession>A0ABT0GJE8</accession>
<organism evidence="4 5">
    <name type="scientific">Pseudomarimonas salicorniae</name>
    <dbReference type="NCBI Taxonomy" id="2933270"/>
    <lineage>
        <taxon>Bacteria</taxon>
        <taxon>Pseudomonadati</taxon>
        <taxon>Pseudomonadota</taxon>
        <taxon>Gammaproteobacteria</taxon>
        <taxon>Lysobacterales</taxon>
        <taxon>Lysobacteraceae</taxon>
        <taxon>Pseudomarimonas</taxon>
    </lineage>
</organism>
<dbReference type="PANTHER" id="PTHR12151:SF25">
    <property type="entry name" value="LINALOOL DEHYDRATASE_ISOMERASE DOMAIN-CONTAINING PROTEIN"/>
    <property type="match status" value="1"/>
</dbReference>
<sequence length="220" mass="23414">MNNRTRTGGSAKLSFLAILAAALAAGLGLWLSQRTLAPDAATPRIEGLQGTLVYPQPRPVPAFALDGPDGAKVGSEQLAGRWNIVFVGFTHCPDICPTTLSTLGQATKPFADRAPAERPQVLFVSVDPERDSPETAAEYARFFGNDFLAATADHERLLPFTRSLGMVYMQTPVEGGDYTVDHSSSLAVIDPEGRLVAVMRPPLDPQKIAADLALLMQAGA</sequence>
<dbReference type="Pfam" id="PF02630">
    <property type="entry name" value="SCO1-SenC"/>
    <property type="match status" value="1"/>
</dbReference>
<dbReference type="SUPFAM" id="SSF52833">
    <property type="entry name" value="Thioredoxin-like"/>
    <property type="match status" value="1"/>
</dbReference>
<dbReference type="InterPro" id="IPR003782">
    <property type="entry name" value="SCO1/SenC"/>
</dbReference>